<keyword evidence="3" id="KW-0547">Nucleotide-binding</keyword>
<dbReference type="RefSeq" id="WP_229670069.1">
    <property type="nucleotide sequence ID" value="NZ_BMMZ01000006.1"/>
</dbReference>
<evidence type="ECO:0000256" key="2">
    <source>
        <dbReference type="ARBA" id="ARBA00022679"/>
    </source>
</evidence>
<dbReference type="InterPro" id="IPR011611">
    <property type="entry name" value="PfkB_dom"/>
</dbReference>
<comment type="caution">
    <text evidence="7">The sequence shown here is derived from an EMBL/GenBank/DDBJ whole genome shotgun (WGS) entry which is preliminary data.</text>
</comment>
<dbReference type="InterPro" id="IPR050306">
    <property type="entry name" value="PfkB_Carbo_kinase"/>
</dbReference>
<comment type="similarity">
    <text evidence="1">Belongs to the carbohydrate kinase PfkB family.</text>
</comment>
<gene>
    <name evidence="7" type="ORF">GCM10011575_26680</name>
</gene>
<dbReference type="Proteomes" id="UP000613840">
    <property type="component" value="Unassembled WGS sequence"/>
</dbReference>
<proteinExistence type="inferred from homology"/>
<sequence length="326" mass="34440">MTDESHRYDVVTFGEPMVLLLATDDLPLPIAQRFDYALAGAESNLATGLARLGHRVAYFGRVGADSFGERIRQTLRAEGIDVSGLSDDPQRPTGLLIRDSPRGRPITVEYRRSGSAATALAPDNLPTGLLEDTRLLHVTGITAALSESALAATEQAMAVAKEAGAAVSFDPNIRLRLADPARWQVIVKQLATYADIVFTGRDEAELIAPGVDPGRWYTDLGVTSVIVKDGGEGSSEYLPGSGEVVHAGIRTVPLVDPVGAGDAFNAGWISAWLDGADAPTREDSQTRLRTGAVVASMVVAVRGDCAGLPTRQLLDQVLAGGSDIIR</sequence>
<keyword evidence="8" id="KW-1185">Reference proteome</keyword>
<dbReference type="Gene3D" id="3.40.1190.20">
    <property type="match status" value="1"/>
</dbReference>
<dbReference type="Pfam" id="PF00294">
    <property type="entry name" value="PfkB"/>
    <property type="match status" value="1"/>
</dbReference>
<dbReference type="InterPro" id="IPR029056">
    <property type="entry name" value="Ribokinase-like"/>
</dbReference>
<keyword evidence="4 7" id="KW-0418">Kinase</keyword>
<dbReference type="EMBL" id="BMMZ01000006">
    <property type="protein sequence ID" value="GGL66846.1"/>
    <property type="molecule type" value="Genomic_DNA"/>
</dbReference>
<reference evidence="7" key="2">
    <citation type="submission" date="2020-09" db="EMBL/GenBank/DDBJ databases">
        <authorList>
            <person name="Sun Q."/>
            <person name="Zhou Y."/>
        </authorList>
    </citation>
    <scope>NUCLEOTIDE SEQUENCE</scope>
    <source>
        <strain evidence="7">CGMCC 4.7306</strain>
    </source>
</reference>
<organism evidence="7 8">
    <name type="scientific">Microlunatus endophyticus</name>
    <dbReference type="NCBI Taxonomy" id="1716077"/>
    <lineage>
        <taxon>Bacteria</taxon>
        <taxon>Bacillati</taxon>
        <taxon>Actinomycetota</taxon>
        <taxon>Actinomycetes</taxon>
        <taxon>Propionibacteriales</taxon>
        <taxon>Propionibacteriaceae</taxon>
        <taxon>Microlunatus</taxon>
    </lineage>
</organism>
<name>A0A917SA78_9ACTN</name>
<feature type="domain" description="Carbohydrate kinase PfkB" evidence="6">
    <location>
        <begin position="10"/>
        <end position="310"/>
    </location>
</feature>
<dbReference type="AlphaFoldDB" id="A0A917SA78"/>
<dbReference type="PANTHER" id="PTHR43085:SF1">
    <property type="entry name" value="PSEUDOURIDINE KINASE-RELATED"/>
    <property type="match status" value="1"/>
</dbReference>
<keyword evidence="2" id="KW-0808">Transferase</keyword>
<dbReference type="SUPFAM" id="SSF53613">
    <property type="entry name" value="Ribokinase-like"/>
    <property type="match status" value="1"/>
</dbReference>
<evidence type="ECO:0000256" key="4">
    <source>
        <dbReference type="ARBA" id="ARBA00022777"/>
    </source>
</evidence>
<dbReference type="GO" id="GO:0016301">
    <property type="term" value="F:kinase activity"/>
    <property type="evidence" value="ECO:0007669"/>
    <property type="project" value="UniProtKB-KW"/>
</dbReference>
<evidence type="ECO:0000313" key="7">
    <source>
        <dbReference type="EMBL" id="GGL66846.1"/>
    </source>
</evidence>
<evidence type="ECO:0000256" key="5">
    <source>
        <dbReference type="ARBA" id="ARBA00022840"/>
    </source>
</evidence>
<evidence type="ECO:0000259" key="6">
    <source>
        <dbReference type="Pfam" id="PF00294"/>
    </source>
</evidence>
<reference evidence="7" key="1">
    <citation type="journal article" date="2014" name="Int. J. Syst. Evol. Microbiol.">
        <title>Complete genome sequence of Corynebacterium casei LMG S-19264T (=DSM 44701T), isolated from a smear-ripened cheese.</title>
        <authorList>
            <consortium name="US DOE Joint Genome Institute (JGI-PGF)"/>
            <person name="Walter F."/>
            <person name="Albersmeier A."/>
            <person name="Kalinowski J."/>
            <person name="Ruckert C."/>
        </authorList>
    </citation>
    <scope>NUCLEOTIDE SEQUENCE</scope>
    <source>
        <strain evidence="7">CGMCC 4.7306</strain>
    </source>
</reference>
<dbReference type="GO" id="GO:0005524">
    <property type="term" value="F:ATP binding"/>
    <property type="evidence" value="ECO:0007669"/>
    <property type="project" value="UniProtKB-KW"/>
</dbReference>
<dbReference type="CDD" id="cd01166">
    <property type="entry name" value="KdgK"/>
    <property type="match status" value="1"/>
</dbReference>
<evidence type="ECO:0000313" key="8">
    <source>
        <dbReference type="Proteomes" id="UP000613840"/>
    </source>
</evidence>
<accession>A0A917SA78</accession>
<evidence type="ECO:0000256" key="1">
    <source>
        <dbReference type="ARBA" id="ARBA00010688"/>
    </source>
</evidence>
<evidence type="ECO:0000256" key="3">
    <source>
        <dbReference type="ARBA" id="ARBA00022741"/>
    </source>
</evidence>
<protein>
    <submittedName>
        <fullName evidence="7">Sugar kinase</fullName>
    </submittedName>
</protein>
<keyword evidence="5" id="KW-0067">ATP-binding</keyword>
<dbReference type="PANTHER" id="PTHR43085">
    <property type="entry name" value="HEXOKINASE FAMILY MEMBER"/>
    <property type="match status" value="1"/>
</dbReference>